<evidence type="ECO:0000313" key="3">
    <source>
        <dbReference type="Proteomes" id="UP001165121"/>
    </source>
</evidence>
<protein>
    <submittedName>
        <fullName evidence="2">Unnamed protein product</fullName>
    </submittedName>
</protein>
<feature type="region of interest" description="Disordered" evidence="1">
    <location>
        <begin position="123"/>
        <end position="182"/>
    </location>
</feature>
<comment type="caution">
    <text evidence="2">The sequence shown here is derived from an EMBL/GenBank/DDBJ whole genome shotgun (WGS) entry which is preliminary data.</text>
</comment>
<dbReference type="Proteomes" id="UP001165121">
    <property type="component" value="Unassembled WGS sequence"/>
</dbReference>
<accession>A0A9W6TRI1</accession>
<name>A0A9W6TRI1_9STRA</name>
<feature type="compositionally biased region" description="Low complexity" evidence="1">
    <location>
        <begin position="147"/>
        <end position="165"/>
    </location>
</feature>
<dbReference type="OrthoDB" id="127032at2759"/>
<dbReference type="AlphaFoldDB" id="A0A9W6TRI1"/>
<keyword evidence="3" id="KW-1185">Reference proteome</keyword>
<dbReference type="EMBL" id="BSXT01000136">
    <property type="protein sequence ID" value="GMF18629.1"/>
    <property type="molecule type" value="Genomic_DNA"/>
</dbReference>
<gene>
    <name evidence="2" type="ORF">Pfra01_000169100</name>
</gene>
<feature type="compositionally biased region" description="Basic and acidic residues" evidence="1">
    <location>
        <begin position="124"/>
        <end position="143"/>
    </location>
</feature>
<sequence length="195" mass="21829">MPVSLYVVRVSVLAIFNQSTLSGAPFLRHSQSRPPFEIPRLWALGSCELATPENFQLPRVTEAGYKSRLKARCRLLVDNLQPPVLKAQISRLIDLERRDCKSDDVALFDLILKHAIVQQRFHRMSQDHVARGDSKSAKPDQKPQRPAPSAASTSSPRRTSQPARTQKQARPPPHDGCLVCKGPHWLKDCPNATDV</sequence>
<reference evidence="2" key="1">
    <citation type="submission" date="2023-04" db="EMBL/GenBank/DDBJ databases">
        <title>Phytophthora fragariaefolia NBRC 109709.</title>
        <authorList>
            <person name="Ichikawa N."/>
            <person name="Sato H."/>
            <person name="Tonouchi N."/>
        </authorList>
    </citation>
    <scope>NUCLEOTIDE SEQUENCE</scope>
    <source>
        <strain evidence="2">NBRC 109709</strain>
    </source>
</reference>
<evidence type="ECO:0000313" key="2">
    <source>
        <dbReference type="EMBL" id="GMF18629.1"/>
    </source>
</evidence>
<proteinExistence type="predicted"/>
<evidence type="ECO:0000256" key="1">
    <source>
        <dbReference type="SAM" id="MobiDB-lite"/>
    </source>
</evidence>
<organism evidence="2 3">
    <name type="scientific">Phytophthora fragariaefolia</name>
    <dbReference type="NCBI Taxonomy" id="1490495"/>
    <lineage>
        <taxon>Eukaryota</taxon>
        <taxon>Sar</taxon>
        <taxon>Stramenopiles</taxon>
        <taxon>Oomycota</taxon>
        <taxon>Peronosporomycetes</taxon>
        <taxon>Peronosporales</taxon>
        <taxon>Peronosporaceae</taxon>
        <taxon>Phytophthora</taxon>
    </lineage>
</organism>